<comment type="caution">
    <text evidence="2">The sequence shown here is derived from an EMBL/GenBank/DDBJ whole genome shotgun (WGS) entry which is preliminary data.</text>
</comment>
<organism evidence="2 3">
    <name type="scientific">Coniochaeta pulveracea</name>
    <dbReference type="NCBI Taxonomy" id="177199"/>
    <lineage>
        <taxon>Eukaryota</taxon>
        <taxon>Fungi</taxon>
        <taxon>Dikarya</taxon>
        <taxon>Ascomycota</taxon>
        <taxon>Pezizomycotina</taxon>
        <taxon>Sordariomycetes</taxon>
        <taxon>Sordariomycetidae</taxon>
        <taxon>Coniochaetales</taxon>
        <taxon>Coniochaetaceae</taxon>
        <taxon>Coniochaeta</taxon>
    </lineage>
</organism>
<dbReference type="Proteomes" id="UP000275385">
    <property type="component" value="Unassembled WGS sequence"/>
</dbReference>
<feature type="region of interest" description="Disordered" evidence="1">
    <location>
        <begin position="1"/>
        <end position="44"/>
    </location>
</feature>
<dbReference type="EMBL" id="QVQW01000020">
    <property type="protein sequence ID" value="RKU45579.1"/>
    <property type="molecule type" value="Genomic_DNA"/>
</dbReference>
<evidence type="ECO:0000256" key="1">
    <source>
        <dbReference type="SAM" id="MobiDB-lite"/>
    </source>
</evidence>
<reference evidence="2 3" key="1">
    <citation type="submission" date="2018-08" db="EMBL/GenBank/DDBJ databases">
        <title>Draft genome of the lignicolous fungus Coniochaeta pulveracea.</title>
        <authorList>
            <person name="Borstlap C.J."/>
            <person name="De Witt R.N."/>
            <person name="Botha A."/>
            <person name="Volschenk H."/>
        </authorList>
    </citation>
    <scope>NUCLEOTIDE SEQUENCE [LARGE SCALE GENOMIC DNA]</scope>
    <source>
        <strain evidence="2 3">CAB683</strain>
    </source>
</reference>
<protein>
    <submittedName>
        <fullName evidence="2">Uncharacterized protein</fullName>
    </submittedName>
</protein>
<feature type="compositionally biased region" description="Low complexity" evidence="1">
    <location>
        <begin position="20"/>
        <end position="41"/>
    </location>
</feature>
<keyword evidence="3" id="KW-1185">Reference proteome</keyword>
<evidence type="ECO:0000313" key="2">
    <source>
        <dbReference type="EMBL" id="RKU45579.1"/>
    </source>
</evidence>
<feature type="compositionally biased region" description="Polar residues" evidence="1">
    <location>
        <begin position="1"/>
        <end position="12"/>
    </location>
</feature>
<gene>
    <name evidence="2" type="ORF">DL546_007387</name>
</gene>
<name>A0A420YCE4_9PEZI</name>
<accession>A0A420YCE4</accession>
<proteinExistence type="predicted"/>
<evidence type="ECO:0000313" key="3">
    <source>
        <dbReference type="Proteomes" id="UP000275385"/>
    </source>
</evidence>
<sequence>MSGTSKPSTRATQDSRHSDSSSQTTTATTTTATSPLQSTPSTHEDVVHFLANFSEDKAGSGSASDARTAQTEAFVKALAHQLPSSCFHVRIPDHPLLLGIGAQFEEYRSKLFPCVTQPRSCSE</sequence>
<dbReference type="AlphaFoldDB" id="A0A420YCE4"/>